<keyword evidence="3" id="KW-1185">Reference proteome</keyword>
<proteinExistence type="predicted"/>
<protein>
    <recommendedName>
        <fullName evidence="4">SGNH hydrolase-type esterase domain-containing protein</fullName>
    </recommendedName>
</protein>
<gene>
    <name evidence="2" type="ORF">BN1012_Phect1090</name>
</gene>
<name>X5MEM2_9HYPH</name>
<evidence type="ECO:0008006" key="4">
    <source>
        <dbReference type="Google" id="ProtNLM"/>
    </source>
</evidence>
<dbReference type="OrthoDB" id="8447859at2"/>
<dbReference type="AlphaFoldDB" id="X5MEM2"/>
<dbReference type="Gene3D" id="3.40.50.1110">
    <property type="entry name" value="SGNH hydrolase"/>
    <property type="match status" value="1"/>
</dbReference>
<accession>X5MEM2</accession>
<evidence type="ECO:0000313" key="2">
    <source>
        <dbReference type="EMBL" id="CDO59304.1"/>
    </source>
</evidence>
<dbReference type="EMBL" id="HG966617">
    <property type="protein sequence ID" value="CDO59304.1"/>
    <property type="molecule type" value="Genomic_DNA"/>
</dbReference>
<keyword evidence="1" id="KW-1133">Transmembrane helix</keyword>
<dbReference type="Proteomes" id="UP000032160">
    <property type="component" value="Chromosome I"/>
</dbReference>
<dbReference type="SUPFAM" id="SSF52266">
    <property type="entry name" value="SGNH hydrolase"/>
    <property type="match status" value="1"/>
</dbReference>
<evidence type="ECO:0000256" key="1">
    <source>
        <dbReference type="SAM" id="Phobius"/>
    </source>
</evidence>
<keyword evidence="1" id="KW-0472">Membrane</keyword>
<dbReference type="STRING" id="1458461.BN1012_Phect1090"/>
<dbReference type="HOGENOM" id="CLU_575812_0_0_5"/>
<evidence type="ECO:0000313" key="3">
    <source>
        <dbReference type="Proteomes" id="UP000032160"/>
    </source>
</evidence>
<dbReference type="GO" id="GO:0016788">
    <property type="term" value="F:hydrolase activity, acting on ester bonds"/>
    <property type="evidence" value="ECO:0007669"/>
    <property type="project" value="UniProtKB-ARBA"/>
</dbReference>
<keyword evidence="1" id="KW-0812">Transmembrane</keyword>
<dbReference type="InterPro" id="IPR036514">
    <property type="entry name" value="SGNH_hydro_sf"/>
</dbReference>
<organism evidence="2 3">
    <name type="scientific">Candidatus Phaeomarinibacter ectocarpi</name>
    <dbReference type="NCBI Taxonomy" id="1458461"/>
    <lineage>
        <taxon>Bacteria</taxon>
        <taxon>Pseudomonadati</taxon>
        <taxon>Pseudomonadota</taxon>
        <taxon>Alphaproteobacteria</taxon>
        <taxon>Hyphomicrobiales</taxon>
        <taxon>Parvibaculaceae</taxon>
        <taxon>Candidatus Phaeomarinibacter</taxon>
    </lineage>
</organism>
<feature type="transmembrane region" description="Helical" evidence="1">
    <location>
        <begin position="75"/>
        <end position="94"/>
    </location>
</feature>
<sequence length="474" mass="51749">METIAEAFERARARVLTLWHAIGWQLPGLAIASVALVVLAVLLTLSAIFAEPLGLGLTEAFYLFLAFGWSRTTTVLLMAGLVVVACVLFVIAYVGKPDKESSRWVAFRTILGNSGLVLASVLVGLVILEAAVRVMDGVDFWPLRNITAERHALLRTQTANVYHPDVGWVLAPNMPGKPDEPEGVSLTTGAHGVRMNDFEIKPLPKGGILASGDSFTAGSEVGNKYTWPAQLEQLLGTPVVNGGVGGWATDQIVRRVYDLLPVVEPKTVVVSFFQDDILRSGYRTYAGSNKPWFTVENGELVRHYDPVPLFTGKAEEVGGLSVLGYSYLVTFVSERIDLGTHWARSQTSYVAADNDPVAVSCKLLEKLQDDLDAANVRLLFVMQFGGRAAIDIVERQPHAVEVIECAEAAGIETLDMWQPQKDIGLRDMDAYRGLFVMHDENRIFGHMSNAGNKLVAEHIAERLKVTPALNAQQP</sequence>
<dbReference type="RefSeq" id="WP_052535346.1">
    <property type="nucleotide sequence ID" value="NZ_HG966617.1"/>
</dbReference>
<reference evidence="2 3" key="1">
    <citation type="journal article" date="2014" name="Front. Genet.">
        <title>Genome and metabolic network of "Candidatus Phaeomarinobacter ectocarpi" Ec32, a new candidate genus of Alphaproteobacteria frequently associated with brown algae.</title>
        <authorList>
            <person name="Dittami S.M."/>
            <person name="Barbeyron T."/>
            <person name="Boyen C."/>
            <person name="Cambefort J."/>
            <person name="Collet G."/>
            <person name="Delage L."/>
            <person name="Gobet A."/>
            <person name="Groisillier A."/>
            <person name="Leblanc C."/>
            <person name="Michel G."/>
            <person name="Scornet D."/>
            <person name="Siegel A."/>
            <person name="Tapia J.E."/>
            <person name="Tonon T."/>
        </authorList>
    </citation>
    <scope>NUCLEOTIDE SEQUENCE [LARGE SCALE GENOMIC DNA]</scope>
    <source>
        <strain evidence="2 3">Ec32</strain>
    </source>
</reference>
<feature type="transmembrane region" description="Helical" evidence="1">
    <location>
        <begin position="24"/>
        <end position="45"/>
    </location>
</feature>
<dbReference type="KEGG" id="pect:BN1012_Phect1090"/>
<feature type="transmembrane region" description="Helical" evidence="1">
    <location>
        <begin position="106"/>
        <end position="128"/>
    </location>
</feature>
<feature type="transmembrane region" description="Helical" evidence="1">
    <location>
        <begin position="52"/>
        <end position="69"/>
    </location>
</feature>